<gene>
    <name evidence="1" type="ORF">AMELA_G00202470</name>
</gene>
<keyword evidence="2" id="KW-1185">Reference proteome</keyword>
<accession>A0A7J6A244</accession>
<reference evidence="1 2" key="1">
    <citation type="submission" date="2020-02" db="EMBL/GenBank/DDBJ databases">
        <title>A chromosome-scale genome assembly of the black bullhead catfish (Ameiurus melas).</title>
        <authorList>
            <person name="Wen M."/>
            <person name="Zham M."/>
            <person name="Cabau C."/>
            <person name="Klopp C."/>
            <person name="Donnadieu C."/>
            <person name="Roques C."/>
            <person name="Bouchez O."/>
            <person name="Lampietro C."/>
            <person name="Jouanno E."/>
            <person name="Herpin A."/>
            <person name="Louis A."/>
            <person name="Berthelot C."/>
            <person name="Parey E."/>
            <person name="Roest-Crollius H."/>
            <person name="Braasch I."/>
            <person name="Postlethwait J."/>
            <person name="Robinson-Rechavi M."/>
            <person name="Echchiki A."/>
            <person name="Begum T."/>
            <person name="Montfort J."/>
            <person name="Schartl M."/>
            <person name="Bobe J."/>
            <person name="Guiguen Y."/>
        </authorList>
    </citation>
    <scope>NUCLEOTIDE SEQUENCE [LARGE SCALE GENOMIC DNA]</scope>
    <source>
        <strain evidence="1">M_S1</strain>
        <tissue evidence="1">Blood</tissue>
    </source>
</reference>
<sequence length="61" mass="6614">MVLWNGAQSRHILPQLMKMKMKTTSAVTEVQNEDAGRPTEIIISVLLNDHSVLLAAGKGAV</sequence>
<protein>
    <submittedName>
        <fullName evidence="1">Uncharacterized protein</fullName>
    </submittedName>
</protein>
<evidence type="ECO:0000313" key="2">
    <source>
        <dbReference type="Proteomes" id="UP000593565"/>
    </source>
</evidence>
<dbReference type="Proteomes" id="UP000593565">
    <property type="component" value="Unassembled WGS sequence"/>
</dbReference>
<name>A0A7J6A244_AMEME</name>
<evidence type="ECO:0000313" key="1">
    <source>
        <dbReference type="EMBL" id="KAF4076942.1"/>
    </source>
</evidence>
<proteinExistence type="predicted"/>
<dbReference type="AlphaFoldDB" id="A0A7J6A244"/>
<organism evidence="1 2">
    <name type="scientific">Ameiurus melas</name>
    <name type="common">Black bullhead</name>
    <name type="synonym">Silurus melas</name>
    <dbReference type="NCBI Taxonomy" id="219545"/>
    <lineage>
        <taxon>Eukaryota</taxon>
        <taxon>Metazoa</taxon>
        <taxon>Chordata</taxon>
        <taxon>Craniata</taxon>
        <taxon>Vertebrata</taxon>
        <taxon>Euteleostomi</taxon>
        <taxon>Actinopterygii</taxon>
        <taxon>Neopterygii</taxon>
        <taxon>Teleostei</taxon>
        <taxon>Ostariophysi</taxon>
        <taxon>Siluriformes</taxon>
        <taxon>Ictaluridae</taxon>
        <taxon>Ameiurus</taxon>
    </lineage>
</organism>
<comment type="caution">
    <text evidence="1">The sequence shown here is derived from an EMBL/GenBank/DDBJ whole genome shotgun (WGS) entry which is preliminary data.</text>
</comment>
<dbReference type="EMBL" id="JAAGNN010000018">
    <property type="protein sequence ID" value="KAF4076942.1"/>
    <property type="molecule type" value="Genomic_DNA"/>
</dbReference>